<dbReference type="AlphaFoldDB" id="A0A6A6ID39"/>
<feature type="domain" description="RING-type" evidence="3">
    <location>
        <begin position="29"/>
        <end position="88"/>
    </location>
</feature>
<dbReference type="Gene3D" id="3.30.40.10">
    <property type="entry name" value="Zinc/RING finger domain, C3HC4 (zinc finger)"/>
    <property type="match status" value="1"/>
</dbReference>
<evidence type="ECO:0000259" key="3">
    <source>
        <dbReference type="PROSITE" id="PS50089"/>
    </source>
</evidence>
<dbReference type="EMBL" id="ML987196">
    <property type="protein sequence ID" value="KAF2247978.1"/>
    <property type="molecule type" value="Genomic_DNA"/>
</dbReference>
<dbReference type="OrthoDB" id="2849579at2759"/>
<accession>A0A6A6ID39</accession>
<evidence type="ECO:0000256" key="2">
    <source>
        <dbReference type="SAM" id="MobiDB-lite"/>
    </source>
</evidence>
<dbReference type="GeneID" id="54586723"/>
<evidence type="ECO:0000313" key="5">
    <source>
        <dbReference type="Proteomes" id="UP000800094"/>
    </source>
</evidence>
<evidence type="ECO:0000313" key="4">
    <source>
        <dbReference type="EMBL" id="KAF2247978.1"/>
    </source>
</evidence>
<proteinExistence type="predicted"/>
<keyword evidence="1" id="KW-0863">Zinc-finger</keyword>
<evidence type="ECO:0000256" key="1">
    <source>
        <dbReference type="PROSITE-ProRule" id="PRU00175"/>
    </source>
</evidence>
<sequence>MVLYTTKADFLARGLSNINPSPYNISHDCIICNCPLHMTPSSPPSTSHTTTATTPTLHPAVRITSCAHIHGRACLLAWLETGHTCPTCARMLFPPVHEQPLTQQDVNHVVDELGVARGYGEERVMAAVAQYIMRSEREGERRRQIVESVVALESVREEERRMAEEREVALVVEDWGDSEGKEEEEEDFWGDGEEDGGIVV</sequence>
<feature type="region of interest" description="Disordered" evidence="2">
    <location>
        <begin position="172"/>
        <end position="200"/>
    </location>
</feature>
<dbReference type="SUPFAM" id="SSF57850">
    <property type="entry name" value="RING/U-box"/>
    <property type="match status" value="1"/>
</dbReference>
<feature type="compositionally biased region" description="Acidic residues" evidence="2">
    <location>
        <begin position="174"/>
        <end position="200"/>
    </location>
</feature>
<dbReference type="PROSITE" id="PS50089">
    <property type="entry name" value="ZF_RING_2"/>
    <property type="match status" value="1"/>
</dbReference>
<organism evidence="4 5">
    <name type="scientific">Trematosphaeria pertusa</name>
    <dbReference type="NCBI Taxonomy" id="390896"/>
    <lineage>
        <taxon>Eukaryota</taxon>
        <taxon>Fungi</taxon>
        <taxon>Dikarya</taxon>
        <taxon>Ascomycota</taxon>
        <taxon>Pezizomycotina</taxon>
        <taxon>Dothideomycetes</taxon>
        <taxon>Pleosporomycetidae</taxon>
        <taxon>Pleosporales</taxon>
        <taxon>Massarineae</taxon>
        <taxon>Trematosphaeriaceae</taxon>
        <taxon>Trematosphaeria</taxon>
    </lineage>
</organism>
<gene>
    <name evidence="4" type="ORF">BU26DRAFT_565399</name>
</gene>
<keyword evidence="1" id="KW-0479">Metal-binding</keyword>
<dbReference type="RefSeq" id="XP_033682982.1">
    <property type="nucleotide sequence ID" value="XM_033833393.1"/>
</dbReference>
<reference evidence="4" key="1">
    <citation type="journal article" date="2020" name="Stud. Mycol.">
        <title>101 Dothideomycetes genomes: a test case for predicting lifestyles and emergence of pathogens.</title>
        <authorList>
            <person name="Haridas S."/>
            <person name="Albert R."/>
            <person name="Binder M."/>
            <person name="Bloem J."/>
            <person name="Labutti K."/>
            <person name="Salamov A."/>
            <person name="Andreopoulos B."/>
            <person name="Baker S."/>
            <person name="Barry K."/>
            <person name="Bills G."/>
            <person name="Bluhm B."/>
            <person name="Cannon C."/>
            <person name="Castanera R."/>
            <person name="Culley D."/>
            <person name="Daum C."/>
            <person name="Ezra D."/>
            <person name="Gonzalez J."/>
            <person name="Henrissat B."/>
            <person name="Kuo A."/>
            <person name="Liang C."/>
            <person name="Lipzen A."/>
            <person name="Lutzoni F."/>
            <person name="Magnuson J."/>
            <person name="Mondo S."/>
            <person name="Nolan M."/>
            <person name="Ohm R."/>
            <person name="Pangilinan J."/>
            <person name="Park H.-J."/>
            <person name="Ramirez L."/>
            <person name="Alfaro M."/>
            <person name="Sun H."/>
            <person name="Tritt A."/>
            <person name="Yoshinaga Y."/>
            <person name="Zwiers L.-H."/>
            <person name="Turgeon B."/>
            <person name="Goodwin S."/>
            <person name="Spatafora J."/>
            <person name="Crous P."/>
            <person name="Grigoriev I."/>
        </authorList>
    </citation>
    <scope>NUCLEOTIDE SEQUENCE</scope>
    <source>
        <strain evidence="4">CBS 122368</strain>
    </source>
</reference>
<dbReference type="Proteomes" id="UP000800094">
    <property type="component" value="Unassembled WGS sequence"/>
</dbReference>
<keyword evidence="1" id="KW-0862">Zinc</keyword>
<dbReference type="GO" id="GO:0008270">
    <property type="term" value="F:zinc ion binding"/>
    <property type="evidence" value="ECO:0007669"/>
    <property type="project" value="UniProtKB-KW"/>
</dbReference>
<keyword evidence="5" id="KW-1185">Reference proteome</keyword>
<dbReference type="InterPro" id="IPR001841">
    <property type="entry name" value="Znf_RING"/>
</dbReference>
<dbReference type="InterPro" id="IPR013083">
    <property type="entry name" value="Znf_RING/FYVE/PHD"/>
</dbReference>
<protein>
    <recommendedName>
        <fullName evidence="3">RING-type domain-containing protein</fullName>
    </recommendedName>
</protein>
<name>A0A6A6ID39_9PLEO</name>